<feature type="chain" id="PRO_5004549041" description="CBM1 domain-containing protein" evidence="4">
    <location>
        <begin position="19"/>
        <end position="325"/>
    </location>
</feature>
<dbReference type="SUPFAM" id="SSF52266">
    <property type="entry name" value="SGNH hydrolase"/>
    <property type="match status" value="1"/>
</dbReference>
<evidence type="ECO:0000256" key="4">
    <source>
        <dbReference type="SAM" id="SignalP"/>
    </source>
</evidence>
<protein>
    <recommendedName>
        <fullName evidence="5">CBM1 domain-containing protein</fullName>
    </recommendedName>
</protein>
<reference evidence="6 7" key="1">
    <citation type="journal article" date="2013" name="PLoS Genet.">
        <title>Genomic mechanisms accounting for the adaptation to parasitism in nematode-trapping fungi.</title>
        <authorList>
            <person name="Meerupati T."/>
            <person name="Andersson K.M."/>
            <person name="Friman E."/>
            <person name="Kumar D."/>
            <person name="Tunlid A."/>
            <person name="Ahren D."/>
        </authorList>
    </citation>
    <scope>NUCLEOTIDE SEQUENCE [LARGE SCALE GENOMIC DNA]</scope>
    <source>
        <strain evidence="6 7">CBS 200.50</strain>
    </source>
</reference>
<dbReference type="OrthoDB" id="2141316at2759"/>
<keyword evidence="7" id="KW-1185">Reference proteome</keyword>
<dbReference type="OMA" id="QMGHNDA"/>
<dbReference type="GO" id="GO:0030248">
    <property type="term" value="F:cellulose binding"/>
    <property type="evidence" value="ECO:0007669"/>
    <property type="project" value="InterPro"/>
</dbReference>
<dbReference type="InterPro" id="IPR000254">
    <property type="entry name" value="CBD"/>
</dbReference>
<proteinExistence type="inferred from homology"/>
<comment type="caution">
    <text evidence="6">The sequence shown here is derived from an EMBL/GenBank/DDBJ whole genome shotgun (WGS) entry which is preliminary data.</text>
</comment>
<gene>
    <name evidence="6" type="ORF">H072_11069</name>
</gene>
<dbReference type="EMBL" id="AQGS01001127">
    <property type="protein sequence ID" value="EPS35507.1"/>
    <property type="molecule type" value="Genomic_DNA"/>
</dbReference>
<keyword evidence="2 4" id="KW-0732">Signal</keyword>
<evidence type="ECO:0000313" key="7">
    <source>
        <dbReference type="Proteomes" id="UP000015100"/>
    </source>
</evidence>
<comment type="similarity">
    <text evidence="1">Belongs to the 'GDSL' lipolytic enzyme family.</text>
</comment>
<dbReference type="PANTHER" id="PTHR43695">
    <property type="entry name" value="PUTATIVE (AFU_ORTHOLOGUE AFUA_2G17250)-RELATED"/>
    <property type="match status" value="1"/>
</dbReference>
<dbReference type="GO" id="GO:0005975">
    <property type="term" value="P:carbohydrate metabolic process"/>
    <property type="evidence" value="ECO:0007669"/>
    <property type="project" value="InterPro"/>
</dbReference>
<feature type="signal peptide" evidence="4">
    <location>
        <begin position="1"/>
        <end position="18"/>
    </location>
</feature>
<dbReference type="PANTHER" id="PTHR43695:SF1">
    <property type="entry name" value="RHAMNOGALACTURONAN ACETYLESTERASE"/>
    <property type="match status" value="1"/>
</dbReference>
<dbReference type="AlphaFoldDB" id="S8BJS6"/>
<dbReference type="GO" id="GO:0005576">
    <property type="term" value="C:extracellular region"/>
    <property type="evidence" value="ECO:0007669"/>
    <property type="project" value="InterPro"/>
</dbReference>
<evidence type="ECO:0000256" key="3">
    <source>
        <dbReference type="ARBA" id="ARBA00022801"/>
    </source>
</evidence>
<dbReference type="Gene3D" id="3.40.50.1110">
    <property type="entry name" value="SGNH hydrolase"/>
    <property type="match status" value="1"/>
</dbReference>
<feature type="domain" description="CBM1" evidence="5">
    <location>
        <begin position="18"/>
        <end position="54"/>
    </location>
</feature>
<dbReference type="Proteomes" id="UP000015100">
    <property type="component" value="Unassembled WGS sequence"/>
</dbReference>
<evidence type="ECO:0000313" key="6">
    <source>
        <dbReference type="EMBL" id="EPS35507.1"/>
    </source>
</evidence>
<evidence type="ECO:0000256" key="1">
    <source>
        <dbReference type="ARBA" id="ARBA00008668"/>
    </source>
</evidence>
<reference evidence="7" key="2">
    <citation type="submission" date="2013-04" db="EMBL/GenBank/DDBJ databases">
        <title>Genomic mechanisms accounting for the adaptation to parasitism in nematode-trapping fungi.</title>
        <authorList>
            <person name="Ahren D.G."/>
        </authorList>
    </citation>
    <scope>NUCLEOTIDE SEQUENCE [LARGE SCALE GENOMIC DNA]</scope>
    <source>
        <strain evidence="7">CBS 200.50</strain>
    </source>
</reference>
<organism evidence="6 7">
    <name type="scientific">Dactylellina haptotyla (strain CBS 200.50)</name>
    <name type="common">Nematode-trapping fungus</name>
    <name type="synonym">Monacrosporium haptotylum</name>
    <dbReference type="NCBI Taxonomy" id="1284197"/>
    <lineage>
        <taxon>Eukaryota</taxon>
        <taxon>Fungi</taxon>
        <taxon>Dikarya</taxon>
        <taxon>Ascomycota</taxon>
        <taxon>Pezizomycotina</taxon>
        <taxon>Orbiliomycetes</taxon>
        <taxon>Orbiliales</taxon>
        <taxon>Orbiliaceae</taxon>
        <taxon>Dactylellina</taxon>
    </lineage>
</organism>
<keyword evidence="3" id="KW-0378">Hydrolase</keyword>
<dbReference type="SMART" id="SM00236">
    <property type="entry name" value="fCBD"/>
    <property type="match status" value="1"/>
</dbReference>
<dbReference type="Pfam" id="PF00657">
    <property type="entry name" value="Lipase_GDSL"/>
    <property type="match status" value="1"/>
</dbReference>
<dbReference type="HOGENOM" id="CLU_065859_0_0_1"/>
<dbReference type="InterPro" id="IPR035971">
    <property type="entry name" value="CBD_sf"/>
</dbReference>
<dbReference type="eggNOG" id="ENOG502RY37">
    <property type="taxonomic scope" value="Eukaryota"/>
</dbReference>
<dbReference type="PROSITE" id="PS00562">
    <property type="entry name" value="CBM1_1"/>
    <property type="match status" value="1"/>
</dbReference>
<sequence>MHIKVIVSVSALVGVASAQQAAWGQCGGIGWTGPTTCVSGYTCTYSNDYYSQCIPGTAATTTTKTTTKATTTSTKTTTTSTNPSPTLYLCGDSTMAKNGANDGATDGWGNQVAKYFTGITVNNQAIGGRSARSYTREGRFNTVIGLVKAGDYVVIEFGHNDGGSLSTDNGRTDCPGTSTETCPVTYNGVAETVLTFSAYLENATKSLKAKGAIVILSSQTPNNPWEGVTTFPGTGSPPRFVAYAETSAGRQGATYLNHWLYSMDLYKRLGASATNAVYPNDHTHTSPTGADHMARSFIKGLMCGSNALKNKINTSAASVVTGSCL</sequence>
<dbReference type="STRING" id="1284197.S8BJS6"/>
<evidence type="ECO:0000259" key="5">
    <source>
        <dbReference type="PROSITE" id="PS51164"/>
    </source>
</evidence>
<dbReference type="Pfam" id="PF00734">
    <property type="entry name" value="CBM_1"/>
    <property type="match status" value="1"/>
</dbReference>
<evidence type="ECO:0000256" key="2">
    <source>
        <dbReference type="ARBA" id="ARBA00022729"/>
    </source>
</evidence>
<dbReference type="InterPro" id="IPR001087">
    <property type="entry name" value="GDSL"/>
</dbReference>
<name>S8BJS6_DACHA</name>
<dbReference type="InterPro" id="IPR036514">
    <property type="entry name" value="SGNH_hydro_sf"/>
</dbReference>
<dbReference type="GO" id="GO:0016788">
    <property type="term" value="F:hydrolase activity, acting on ester bonds"/>
    <property type="evidence" value="ECO:0007669"/>
    <property type="project" value="InterPro"/>
</dbReference>
<accession>S8BJS6</accession>
<dbReference type="SUPFAM" id="SSF57180">
    <property type="entry name" value="Cellulose-binding domain"/>
    <property type="match status" value="1"/>
</dbReference>
<dbReference type="PROSITE" id="PS51164">
    <property type="entry name" value="CBM1_2"/>
    <property type="match status" value="1"/>
</dbReference>
<dbReference type="InterPro" id="IPR037459">
    <property type="entry name" value="RhgT-like"/>
</dbReference>